<feature type="transmembrane region" description="Helical" evidence="6">
    <location>
        <begin position="522"/>
        <end position="540"/>
    </location>
</feature>
<dbReference type="AlphaFoldDB" id="A0A2G7FJQ2"/>
<evidence type="ECO:0000256" key="1">
    <source>
        <dbReference type="ARBA" id="ARBA00004141"/>
    </source>
</evidence>
<sequence>MALKSILGRFALLFLLACTSSTAMSFTRYSKPVPEGLIVCETREQMNQAARDHPETVLHDEDGGYYLKDMNGIPVAVAADSLCPELDMSFAEADTMIAQNQLKGEDQMGTDDGLGSTAGANACAHRRCFNSLFTSLYSMLPTSQEYLTRAGWSPAAAAYSLIGLFLAGVIVIRFLSALLHRYIPSHVVGCAHSHEPDANSADPERGHGHHHAHHSEDHHSWTERTPLLARVSKSSPAVPHAGSEEHPHSAVFPAGTWRVRLGRRLSRMVGVKTQCDKDGPCYGFSQTCGAECSKTLIAPEVSVADDTGVHTIPVSVDIERVDVPEEDLSVSNHTHHKLGDSSSSTPRNEISEYLTSSAGDADGTSKTQVPGSQHHHHVPQNAFLSIGLQTSIAIALHKLPEGFITYATNHASPKLGLTVFLALFIHNISEGFAMALPLYLALQSRGKAIFWSSLLGGVSQPAGAGLAVLWIWGAGRTGSPGDDADSSWAVYGGMFAATAGVMTSVALQLFSEGLGLTHNRGMSIGFAIAGMGIMGLSFALTA</sequence>
<dbReference type="GO" id="GO:0016020">
    <property type="term" value="C:membrane"/>
    <property type="evidence" value="ECO:0007669"/>
    <property type="project" value="UniProtKB-SubCell"/>
</dbReference>
<feature type="region of interest" description="Disordered" evidence="5">
    <location>
        <begin position="194"/>
        <end position="222"/>
    </location>
</feature>
<name>A0A2G7FJQ2_9EURO</name>
<feature type="transmembrane region" description="Helical" evidence="6">
    <location>
        <begin position="488"/>
        <end position="510"/>
    </location>
</feature>
<comment type="subcellular location">
    <subcellularLocation>
        <location evidence="1">Membrane</location>
        <topology evidence="1">Multi-pass membrane protein</topology>
    </subcellularLocation>
</comment>
<accession>A0A2G7FJQ2</accession>
<evidence type="ECO:0000256" key="6">
    <source>
        <dbReference type="SAM" id="Phobius"/>
    </source>
</evidence>
<dbReference type="EMBL" id="NEXV01000595">
    <property type="protein sequence ID" value="PIG80783.1"/>
    <property type="molecule type" value="Genomic_DNA"/>
</dbReference>
<organism evidence="8 9">
    <name type="scientific">Aspergillus arachidicola</name>
    <dbReference type="NCBI Taxonomy" id="656916"/>
    <lineage>
        <taxon>Eukaryota</taxon>
        <taxon>Fungi</taxon>
        <taxon>Dikarya</taxon>
        <taxon>Ascomycota</taxon>
        <taxon>Pezizomycotina</taxon>
        <taxon>Eurotiomycetes</taxon>
        <taxon>Eurotiomycetidae</taxon>
        <taxon>Eurotiales</taxon>
        <taxon>Aspergillaceae</taxon>
        <taxon>Aspergillus</taxon>
        <taxon>Aspergillus subgen. Circumdati</taxon>
    </lineage>
</organism>
<keyword evidence="7" id="KW-0732">Signal</keyword>
<dbReference type="InterPro" id="IPR003689">
    <property type="entry name" value="ZIP"/>
</dbReference>
<feature type="compositionally biased region" description="Basic and acidic residues" evidence="5">
    <location>
        <begin position="194"/>
        <end position="206"/>
    </location>
</feature>
<comment type="caution">
    <text evidence="8">The sequence shown here is derived from an EMBL/GenBank/DDBJ whole genome shotgun (WGS) entry which is preliminary data.</text>
</comment>
<feature type="region of interest" description="Disordered" evidence="5">
    <location>
        <begin position="327"/>
        <end position="375"/>
    </location>
</feature>
<gene>
    <name evidence="8" type="ORF">AARAC_003432</name>
</gene>
<dbReference type="STRING" id="656916.A0A2G7FJQ2"/>
<protein>
    <submittedName>
        <fullName evidence="8">Integral membrane protein</fullName>
    </submittedName>
</protein>
<dbReference type="Pfam" id="PF02535">
    <property type="entry name" value="Zip"/>
    <property type="match status" value="1"/>
</dbReference>
<feature type="signal peptide" evidence="7">
    <location>
        <begin position="1"/>
        <end position="23"/>
    </location>
</feature>
<dbReference type="PANTHER" id="PTHR11040:SF210">
    <property type="entry name" value="ZINC-REGULATED TRANSPORTER 3"/>
    <property type="match status" value="1"/>
</dbReference>
<keyword evidence="4 6" id="KW-0472">Membrane</keyword>
<feature type="transmembrane region" description="Helical" evidence="6">
    <location>
        <begin position="449"/>
        <end position="473"/>
    </location>
</feature>
<evidence type="ECO:0000256" key="7">
    <source>
        <dbReference type="SAM" id="SignalP"/>
    </source>
</evidence>
<evidence type="ECO:0000256" key="4">
    <source>
        <dbReference type="ARBA" id="ARBA00023136"/>
    </source>
</evidence>
<evidence type="ECO:0000256" key="2">
    <source>
        <dbReference type="ARBA" id="ARBA00022692"/>
    </source>
</evidence>
<dbReference type="GO" id="GO:0005385">
    <property type="term" value="F:zinc ion transmembrane transporter activity"/>
    <property type="evidence" value="ECO:0007669"/>
    <property type="project" value="TreeGrafter"/>
</dbReference>
<evidence type="ECO:0000313" key="9">
    <source>
        <dbReference type="Proteomes" id="UP000231358"/>
    </source>
</evidence>
<evidence type="ECO:0000256" key="3">
    <source>
        <dbReference type="ARBA" id="ARBA00022989"/>
    </source>
</evidence>
<evidence type="ECO:0000313" key="8">
    <source>
        <dbReference type="EMBL" id="PIG80783.1"/>
    </source>
</evidence>
<keyword evidence="9" id="KW-1185">Reference proteome</keyword>
<keyword evidence="2 6" id="KW-0812">Transmembrane</keyword>
<dbReference type="Proteomes" id="UP000231358">
    <property type="component" value="Unassembled WGS sequence"/>
</dbReference>
<evidence type="ECO:0000256" key="5">
    <source>
        <dbReference type="SAM" id="MobiDB-lite"/>
    </source>
</evidence>
<proteinExistence type="predicted"/>
<dbReference type="PANTHER" id="PTHR11040">
    <property type="entry name" value="ZINC/IRON TRANSPORTER"/>
    <property type="match status" value="1"/>
</dbReference>
<feature type="transmembrane region" description="Helical" evidence="6">
    <location>
        <begin position="156"/>
        <end position="175"/>
    </location>
</feature>
<reference evidence="8 9" key="1">
    <citation type="submission" date="2017-05" db="EMBL/GenBank/DDBJ databases">
        <title>Genome sequence for an aflatoxigenic pathogen of Argentinian peanut, Aspergillus arachidicola.</title>
        <authorList>
            <person name="Moore G."/>
            <person name="Beltz S.B."/>
            <person name="Mack B.M."/>
        </authorList>
    </citation>
    <scope>NUCLEOTIDE SEQUENCE [LARGE SCALE GENOMIC DNA]</scope>
    <source>
        <strain evidence="8 9">CBS 117610</strain>
    </source>
</reference>
<feature type="compositionally biased region" description="Polar residues" evidence="5">
    <location>
        <begin position="340"/>
        <end position="371"/>
    </location>
</feature>
<feature type="chain" id="PRO_5013640788" evidence="7">
    <location>
        <begin position="24"/>
        <end position="542"/>
    </location>
</feature>
<keyword evidence="3 6" id="KW-1133">Transmembrane helix</keyword>